<dbReference type="KEGG" id="scn:Solca_3356"/>
<gene>
    <name evidence="2" type="ordered locus">Solca_3356</name>
</gene>
<dbReference type="EMBL" id="CP003349">
    <property type="protein sequence ID" value="AFD08363.1"/>
    <property type="molecule type" value="Genomic_DNA"/>
</dbReference>
<evidence type="ECO:0000256" key="1">
    <source>
        <dbReference type="SAM" id="Phobius"/>
    </source>
</evidence>
<dbReference type="RefSeq" id="WP_014681586.1">
    <property type="nucleotide sequence ID" value="NC_017770.1"/>
</dbReference>
<dbReference type="STRING" id="929556.Solca_3356"/>
<dbReference type="Proteomes" id="UP000007590">
    <property type="component" value="Chromosome"/>
</dbReference>
<keyword evidence="1" id="KW-0812">Transmembrane</keyword>
<sequence>MSERRSLLKKLAILFFVFALPAITFFWLKTGQNMYKPLRVLGPKEVASTFHTKKGRKIQDTIYHTISFYPAADTGKIIMANFLLTDDSFGNKAMNEQTWRLVQYFKKNPKLSFITYTGDTKWLADSSKNDNWKVVYAPADSLAAIAKQQYLLSEIQLDSITKKYTAARRYVMLDSHHRIRGMYKMENRFNIDTLMDEVKVLTVELIREEDDKKLK</sequence>
<keyword evidence="1" id="KW-0472">Membrane</keyword>
<dbReference type="eggNOG" id="COG1999">
    <property type="taxonomic scope" value="Bacteria"/>
</dbReference>
<keyword evidence="3" id="KW-1185">Reference proteome</keyword>
<name>H8KX34_SOLCM</name>
<evidence type="ECO:0000313" key="2">
    <source>
        <dbReference type="EMBL" id="AFD08363.1"/>
    </source>
</evidence>
<evidence type="ECO:0008006" key="4">
    <source>
        <dbReference type="Google" id="ProtNLM"/>
    </source>
</evidence>
<keyword evidence="1" id="KW-1133">Transmembrane helix</keyword>
<reference evidence="2" key="1">
    <citation type="submission" date="2012-02" db="EMBL/GenBank/DDBJ databases">
        <title>The complete genome of Solitalea canadensis DSM 3403.</title>
        <authorList>
            <consortium name="US DOE Joint Genome Institute (JGI-PGF)"/>
            <person name="Lucas S."/>
            <person name="Copeland A."/>
            <person name="Lapidus A."/>
            <person name="Glavina del Rio T."/>
            <person name="Dalin E."/>
            <person name="Tice H."/>
            <person name="Bruce D."/>
            <person name="Goodwin L."/>
            <person name="Pitluck S."/>
            <person name="Peters L."/>
            <person name="Ovchinnikova G."/>
            <person name="Lu M."/>
            <person name="Kyrpides N."/>
            <person name="Mavromatis K."/>
            <person name="Ivanova N."/>
            <person name="Brettin T."/>
            <person name="Detter J.C."/>
            <person name="Han C."/>
            <person name="Larimer F."/>
            <person name="Land M."/>
            <person name="Hauser L."/>
            <person name="Markowitz V."/>
            <person name="Cheng J.-F."/>
            <person name="Hugenholtz P."/>
            <person name="Woyke T."/>
            <person name="Wu D."/>
            <person name="Spring S."/>
            <person name="Schroeder M."/>
            <person name="Kopitz M."/>
            <person name="Brambilla E."/>
            <person name="Klenk H.-P."/>
            <person name="Eisen J.A."/>
        </authorList>
    </citation>
    <scope>NUCLEOTIDE SEQUENCE</scope>
    <source>
        <strain evidence="2">DSM 3403</strain>
    </source>
</reference>
<accession>H8KX34</accession>
<evidence type="ECO:0000313" key="3">
    <source>
        <dbReference type="Proteomes" id="UP000007590"/>
    </source>
</evidence>
<dbReference type="AlphaFoldDB" id="H8KX34"/>
<dbReference type="OrthoDB" id="9811998at2"/>
<organism evidence="2 3">
    <name type="scientific">Solitalea canadensis (strain ATCC 29591 / DSM 3403 / JCM 21819 / LMG 8368 / NBRC 15130 / NCIMB 12057 / USAM 9D)</name>
    <name type="common">Flexibacter canadensis</name>
    <dbReference type="NCBI Taxonomy" id="929556"/>
    <lineage>
        <taxon>Bacteria</taxon>
        <taxon>Pseudomonadati</taxon>
        <taxon>Bacteroidota</taxon>
        <taxon>Sphingobacteriia</taxon>
        <taxon>Sphingobacteriales</taxon>
        <taxon>Sphingobacteriaceae</taxon>
        <taxon>Solitalea</taxon>
    </lineage>
</organism>
<feature type="transmembrane region" description="Helical" evidence="1">
    <location>
        <begin position="7"/>
        <end position="28"/>
    </location>
</feature>
<proteinExistence type="predicted"/>
<protein>
    <recommendedName>
        <fullName evidence="4">Protein SCO1/2</fullName>
    </recommendedName>
</protein>
<dbReference type="HOGENOM" id="CLU_050131_2_0_10"/>